<dbReference type="Gene3D" id="3.40.630.30">
    <property type="match status" value="1"/>
</dbReference>
<name>A0A9P6H912_9AGAM</name>
<keyword evidence="3" id="KW-1185">Reference proteome</keyword>
<evidence type="ECO:0000313" key="3">
    <source>
        <dbReference type="Proteomes" id="UP000736335"/>
    </source>
</evidence>
<dbReference type="SUPFAM" id="SSF55729">
    <property type="entry name" value="Acyl-CoA N-acyltransferases (Nat)"/>
    <property type="match status" value="1"/>
</dbReference>
<accession>A0A9P6H912</accession>
<protein>
    <recommendedName>
        <fullName evidence="1">N-acetyltransferase domain-containing protein</fullName>
    </recommendedName>
</protein>
<proteinExistence type="predicted"/>
<dbReference type="GO" id="GO:0016747">
    <property type="term" value="F:acyltransferase activity, transferring groups other than amino-acyl groups"/>
    <property type="evidence" value="ECO:0007669"/>
    <property type="project" value="InterPro"/>
</dbReference>
<evidence type="ECO:0000313" key="2">
    <source>
        <dbReference type="EMBL" id="KAF9780218.1"/>
    </source>
</evidence>
<reference evidence="2" key="2">
    <citation type="submission" date="2020-11" db="EMBL/GenBank/DDBJ databases">
        <authorList>
            <consortium name="DOE Joint Genome Institute"/>
            <person name="Kuo A."/>
            <person name="Miyauchi S."/>
            <person name="Kiss E."/>
            <person name="Drula E."/>
            <person name="Kohler A."/>
            <person name="Sanchez-Garcia M."/>
            <person name="Andreopoulos B."/>
            <person name="Barry K.W."/>
            <person name="Bonito G."/>
            <person name="Buee M."/>
            <person name="Carver A."/>
            <person name="Chen C."/>
            <person name="Cichocki N."/>
            <person name="Clum A."/>
            <person name="Culley D."/>
            <person name="Crous P.W."/>
            <person name="Fauchery L."/>
            <person name="Girlanda M."/>
            <person name="Hayes R."/>
            <person name="Keri Z."/>
            <person name="Labutti K."/>
            <person name="Lipzen A."/>
            <person name="Lombard V."/>
            <person name="Magnuson J."/>
            <person name="Maillard F."/>
            <person name="Morin E."/>
            <person name="Murat C."/>
            <person name="Nolan M."/>
            <person name="Ohm R."/>
            <person name="Pangilinan J."/>
            <person name="Pereira M."/>
            <person name="Perotto S."/>
            <person name="Peter M."/>
            <person name="Riley R."/>
            <person name="Sitrit Y."/>
            <person name="Stielow B."/>
            <person name="Szollosi G."/>
            <person name="Zifcakova L."/>
            <person name="Stursova M."/>
            <person name="Spatafora J.W."/>
            <person name="Tedersoo L."/>
            <person name="Vaario L.-M."/>
            <person name="Yamada A."/>
            <person name="Yan M."/>
            <person name="Wang P."/>
            <person name="Xu J."/>
            <person name="Bruns T."/>
            <person name="Baldrian P."/>
            <person name="Vilgalys R."/>
            <person name="Henrissat B."/>
            <person name="Grigoriev I.V."/>
            <person name="Hibbett D."/>
            <person name="Nagy L.G."/>
            <person name="Martin F.M."/>
        </authorList>
    </citation>
    <scope>NUCLEOTIDE SEQUENCE</scope>
    <source>
        <strain evidence="2">UH-Tt-Lm1</strain>
    </source>
</reference>
<dbReference type="PROSITE" id="PS51186">
    <property type="entry name" value="GNAT"/>
    <property type="match status" value="1"/>
</dbReference>
<sequence>MPIYFTSLDDPARVDNVLAFLEPYVPHTLGLIGNIVNPHPSLVKAVKVYASFEIDFRKPIRPPSTISGPSETPFSTPPLFSIIVLRPREQGRFFCSADLKSSDPATPEEETHVQAFFKKVIPIVAAFPPDNEDGPTPEYDISPVGVRGRGYHVGRVHEKWIPCLDPITILRSGPVACFIRPPPPPSLPQAVFPSNAASATVIGEGAPPDQGSSKSDRWIISRFSPSDIDFVRLTQSSSLIPRHRAYLESRSHTSIVVHDGHLLDIDVNHGTTKMPNPVAWSIIQTDGSLGVLWVEPSHRGLGLGDLVLAECVNRSETYHGFSGDRVTGTGILGWQWADVSLVNTHSVRFFAKQQGWRIGWNSQWITFDPDVDPTTIDWSFRETPTEVSRSREWAKNTRILRHQPEHSNAPYQKSGQ</sequence>
<organism evidence="2 3">
    <name type="scientific">Thelephora terrestris</name>
    <dbReference type="NCBI Taxonomy" id="56493"/>
    <lineage>
        <taxon>Eukaryota</taxon>
        <taxon>Fungi</taxon>
        <taxon>Dikarya</taxon>
        <taxon>Basidiomycota</taxon>
        <taxon>Agaricomycotina</taxon>
        <taxon>Agaricomycetes</taxon>
        <taxon>Thelephorales</taxon>
        <taxon>Thelephoraceae</taxon>
        <taxon>Thelephora</taxon>
    </lineage>
</organism>
<dbReference type="InterPro" id="IPR016181">
    <property type="entry name" value="Acyl_CoA_acyltransferase"/>
</dbReference>
<dbReference type="Proteomes" id="UP000736335">
    <property type="component" value="Unassembled WGS sequence"/>
</dbReference>
<dbReference type="InterPro" id="IPR000182">
    <property type="entry name" value="GNAT_dom"/>
</dbReference>
<comment type="caution">
    <text evidence="2">The sequence shown here is derived from an EMBL/GenBank/DDBJ whole genome shotgun (WGS) entry which is preliminary data.</text>
</comment>
<gene>
    <name evidence="2" type="ORF">BJ322DRAFT_321821</name>
</gene>
<dbReference type="OrthoDB" id="61870at2759"/>
<reference evidence="2" key="1">
    <citation type="journal article" date="2020" name="Nat. Commun.">
        <title>Large-scale genome sequencing of mycorrhizal fungi provides insights into the early evolution of symbiotic traits.</title>
        <authorList>
            <person name="Miyauchi S."/>
            <person name="Kiss E."/>
            <person name="Kuo A."/>
            <person name="Drula E."/>
            <person name="Kohler A."/>
            <person name="Sanchez-Garcia M."/>
            <person name="Morin E."/>
            <person name="Andreopoulos B."/>
            <person name="Barry K.W."/>
            <person name="Bonito G."/>
            <person name="Buee M."/>
            <person name="Carver A."/>
            <person name="Chen C."/>
            <person name="Cichocki N."/>
            <person name="Clum A."/>
            <person name="Culley D."/>
            <person name="Crous P.W."/>
            <person name="Fauchery L."/>
            <person name="Girlanda M."/>
            <person name="Hayes R.D."/>
            <person name="Keri Z."/>
            <person name="LaButti K."/>
            <person name="Lipzen A."/>
            <person name="Lombard V."/>
            <person name="Magnuson J."/>
            <person name="Maillard F."/>
            <person name="Murat C."/>
            <person name="Nolan M."/>
            <person name="Ohm R.A."/>
            <person name="Pangilinan J."/>
            <person name="Pereira M.F."/>
            <person name="Perotto S."/>
            <person name="Peter M."/>
            <person name="Pfister S."/>
            <person name="Riley R."/>
            <person name="Sitrit Y."/>
            <person name="Stielow J.B."/>
            <person name="Szollosi G."/>
            <person name="Zifcakova L."/>
            <person name="Stursova M."/>
            <person name="Spatafora J.W."/>
            <person name="Tedersoo L."/>
            <person name="Vaario L.M."/>
            <person name="Yamada A."/>
            <person name="Yan M."/>
            <person name="Wang P."/>
            <person name="Xu J."/>
            <person name="Bruns T."/>
            <person name="Baldrian P."/>
            <person name="Vilgalys R."/>
            <person name="Dunand C."/>
            <person name="Henrissat B."/>
            <person name="Grigoriev I.V."/>
            <person name="Hibbett D."/>
            <person name="Nagy L.G."/>
            <person name="Martin F.M."/>
        </authorList>
    </citation>
    <scope>NUCLEOTIDE SEQUENCE</scope>
    <source>
        <strain evidence="2">UH-Tt-Lm1</strain>
    </source>
</reference>
<feature type="domain" description="N-acetyltransferase" evidence="1">
    <location>
        <begin position="218"/>
        <end position="383"/>
    </location>
</feature>
<dbReference type="AlphaFoldDB" id="A0A9P6H912"/>
<evidence type="ECO:0000259" key="1">
    <source>
        <dbReference type="PROSITE" id="PS51186"/>
    </source>
</evidence>
<dbReference type="EMBL" id="WIUZ02000017">
    <property type="protein sequence ID" value="KAF9780218.1"/>
    <property type="molecule type" value="Genomic_DNA"/>
</dbReference>